<dbReference type="PATRIC" id="fig|429727.3.peg.2062"/>
<sequence length="396" mass="41000">MSLPLLALFLAAFAFGTAEFVIAGVLPDVALGLGVSIPVAGFLVSGYALGIALGGPLLTLATRSMNRKLLVIVLGLGFTFGQALCALAPNFELLMAARVFVSALHGSYFGIAFILATAIVPPERRGFAMALILAGLTVSNILGVPGGTAIGNALGWRATFWAVGALGLVATLIIAIWLPADAGRSAARNGFRREFSALGRQQVFTGILIAILVMIGQYSLFTYIAPLLLTVTGLSTEIIPLILLLYGIGSTIGVFIGGRLADWRLMPSLIAVLAIQVLLFIALFYASADPVLMSIVVVLWGGANFAFGSPLQSRMLMWAADAPNLTSALIPTGFNIGIAIGAILGAALLDAGWNYQYLPLIGAASLAIAVVIASISAIQEKRSGQRPPLAGPAIAV</sequence>
<evidence type="ECO:0000256" key="5">
    <source>
        <dbReference type="ARBA" id="ARBA00023136"/>
    </source>
</evidence>
<dbReference type="SUPFAM" id="SSF103473">
    <property type="entry name" value="MFS general substrate transporter"/>
    <property type="match status" value="1"/>
</dbReference>
<proteinExistence type="predicted"/>
<feature type="domain" description="Major facilitator superfamily (MFS) profile" evidence="7">
    <location>
        <begin position="4"/>
        <end position="382"/>
    </location>
</feature>
<evidence type="ECO:0000313" key="9">
    <source>
        <dbReference type="Proteomes" id="UP000033649"/>
    </source>
</evidence>
<dbReference type="PROSITE" id="PS50850">
    <property type="entry name" value="MFS"/>
    <property type="match status" value="1"/>
</dbReference>
<accession>A0A0F5FMJ8</accession>
<feature type="transmembrane region" description="Helical" evidence="6">
    <location>
        <begin position="265"/>
        <end position="285"/>
    </location>
</feature>
<feature type="transmembrane region" description="Helical" evidence="6">
    <location>
        <begin position="238"/>
        <end position="258"/>
    </location>
</feature>
<dbReference type="Pfam" id="PF07690">
    <property type="entry name" value="MFS_1"/>
    <property type="match status" value="1"/>
</dbReference>
<evidence type="ECO:0000259" key="7">
    <source>
        <dbReference type="PROSITE" id="PS50850"/>
    </source>
</evidence>
<dbReference type="CDD" id="cd17324">
    <property type="entry name" value="MFS_NepI_like"/>
    <property type="match status" value="1"/>
</dbReference>
<evidence type="ECO:0000313" key="8">
    <source>
        <dbReference type="EMBL" id="KKB10099.1"/>
    </source>
</evidence>
<dbReference type="GO" id="GO:0005886">
    <property type="term" value="C:plasma membrane"/>
    <property type="evidence" value="ECO:0007669"/>
    <property type="project" value="UniProtKB-SubCell"/>
</dbReference>
<evidence type="ECO:0000256" key="2">
    <source>
        <dbReference type="ARBA" id="ARBA00022475"/>
    </source>
</evidence>
<organism evidence="8 9">
    <name type="scientific">Devosia chinhatensis</name>
    <dbReference type="NCBI Taxonomy" id="429727"/>
    <lineage>
        <taxon>Bacteria</taxon>
        <taxon>Pseudomonadati</taxon>
        <taxon>Pseudomonadota</taxon>
        <taxon>Alphaproteobacteria</taxon>
        <taxon>Hyphomicrobiales</taxon>
        <taxon>Devosiaceae</taxon>
        <taxon>Devosia</taxon>
    </lineage>
</organism>
<evidence type="ECO:0000256" key="1">
    <source>
        <dbReference type="ARBA" id="ARBA00004651"/>
    </source>
</evidence>
<comment type="subcellular location">
    <subcellularLocation>
        <location evidence="1">Cell membrane</location>
        <topology evidence="1">Multi-pass membrane protein</topology>
    </subcellularLocation>
</comment>
<protein>
    <submittedName>
        <fullName evidence="8">MFS transporter</fullName>
    </submittedName>
</protein>
<dbReference type="Gene3D" id="1.20.1250.20">
    <property type="entry name" value="MFS general substrate transporter like domains"/>
    <property type="match status" value="2"/>
</dbReference>
<dbReference type="STRING" id="429727.VE26_10025"/>
<feature type="transmembrane region" description="Helical" evidence="6">
    <location>
        <begin position="203"/>
        <end position="226"/>
    </location>
</feature>
<dbReference type="InterPro" id="IPR050189">
    <property type="entry name" value="MFS_Efflux_Transporters"/>
</dbReference>
<feature type="transmembrane region" description="Helical" evidence="6">
    <location>
        <begin position="69"/>
        <end position="89"/>
    </location>
</feature>
<dbReference type="PANTHER" id="PTHR43124">
    <property type="entry name" value="PURINE EFFLUX PUMP PBUE"/>
    <property type="match status" value="1"/>
</dbReference>
<feature type="transmembrane region" description="Helical" evidence="6">
    <location>
        <begin position="127"/>
        <end position="146"/>
    </location>
</feature>
<evidence type="ECO:0000256" key="6">
    <source>
        <dbReference type="SAM" id="Phobius"/>
    </source>
</evidence>
<dbReference type="InterPro" id="IPR011701">
    <property type="entry name" value="MFS"/>
</dbReference>
<dbReference type="Proteomes" id="UP000033649">
    <property type="component" value="Unassembled WGS sequence"/>
</dbReference>
<dbReference type="PANTHER" id="PTHR43124:SF8">
    <property type="entry name" value="INNER MEMBRANE TRANSPORT PROTEIN YDHP"/>
    <property type="match status" value="1"/>
</dbReference>
<keyword evidence="3 6" id="KW-0812">Transmembrane</keyword>
<dbReference type="GO" id="GO:0022857">
    <property type="term" value="F:transmembrane transporter activity"/>
    <property type="evidence" value="ECO:0007669"/>
    <property type="project" value="InterPro"/>
</dbReference>
<dbReference type="OrthoDB" id="9788453at2"/>
<feature type="transmembrane region" description="Helical" evidence="6">
    <location>
        <begin position="95"/>
        <end position="120"/>
    </location>
</feature>
<keyword evidence="2" id="KW-1003">Cell membrane</keyword>
<feature type="transmembrane region" description="Helical" evidence="6">
    <location>
        <begin position="355"/>
        <end position="378"/>
    </location>
</feature>
<dbReference type="InterPro" id="IPR020846">
    <property type="entry name" value="MFS_dom"/>
</dbReference>
<keyword evidence="5 6" id="KW-0472">Membrane</keyword>
<gene>
    <name evidence="8" type="ORF">VE26_10025</name>
</gene>
<feature type="transmembrane region" description="Helical" evidence="6">
    <location>
        <begin position="328"/>
        <end position="349"/>
    </location>
</feature>
<feature type="transmembrane region" description="Helical" evidence="6">
    <location>
        <begin position="158"/>
        <end position="182"/>
    </location>
</feature>
<feature type="transmembrane region" description="Helical" evidence="6">
    <location>
        <begin position="39"/>
        <end position="62"/>
    </location>
</feature>
<comment type="caution">
    <text evidence="8">The sequence shown here is derived from an EMBL/GenBank/DDBJ whole genome shotgun (WGS) entry which is preliminary data.</text>
</comment>
<dbReference type="InterPro" id="IPR036259">
    <property type="entry name" value="MFS_trans_sf"/>
</dbReference>
<dbReference type="EMBL" id="JZEY01000054">
    <property type="protein sequence ID" value="KKB10099.1"/>
    <property type="molecule type" value="Genomic_DNA"/>
</dbReference>
<evidence type="ECO:0000256" key="4">
    <source>
        <dbReference type="ARBA" id="ARBA00022989"/>
    </source>
</evidence>
<feature type="transmembrane region" description="Helical" evidence="6">
    <location>
        <begin position="291"/>
        <end position="307"/>
    </location>
</feature>
<evidence type="ECO:0000256" key="3">
    <source>
        <dbReference type="ARBA" id="ARBA00022692"/>
    </source>
</evidence>
<reference evidence="8 9" key="1">
    <citation type="submission" date="2015-03" db="EMBL/GenBank/DDBJ databases">
        <authorList>
            <person name="Hassan Y."/>
            <person name="Lepp D."/>
            <person name="Li X.-Z."/>
            <person name="Zhou T."/>
        </authorList>
    </citation>
    <scope>NUCLEOTIDE SEQUENCE [LARGE SCALE GENOMIC DNA]</scope>
    <source>
        <strain evidence="8 9">IPL18</strain>
    </source>
</reference>
<name>A0A0F5FMJ8_9HYPH</name>
<keyword evidence="9" id="KW-1185">Reference proteome</keyword>
<dbReference type="AlphaFoldDB" id="A0A0F5FMJ8"/>
<keyword evidence="4 6" id="KW-1133">Transmembrane helix</keyword>